<name>A0A249DXY0_9ENTR</name>
<reference evidence="6 7" key="2">
    <citation type="submission" date="2017-09" db="EMBL/GenBank/DDBJ databases">
        <title>The genome of whitefly Bemisia tabaci, a global crop pest, provides novel insights into virus transmission, host adaptation and insecticide resistance.</title>
        <authorList>
            <person name="Kaur N."/>
            <person name="Kliot A."/>
            <person name="Pinheiro P.V."/>
            <person name="Luan J."/>
            <person name="Zheng Y."/>
            <person name="Liu W."/>
            <person name="Sun H."/>
            <person name="Yang X."/>
            <person name="Xu Y."/>
            <person name="Luo Y."/>
            <person name="Kruse A."/>
            <person name="Fisher T.W."/>
            <person name="Nelson D.R."/>
            <person name="Elimelech M."/>
            <person name="MacCoss M."/>
            <person name="Johnson R."/>
            <person name="Cohen E."/>
            <person name="Hunter W.B."/>
            <person name="Brown J.K."/>
            <person name="Jander G."/>
            <person name="Cilia M."/>
            <person name="Douglas A.E."/>
            <person name="Ghanim M."/>
            <person name="Simmons A.M."/>
            <person name="Wintermantel W.M."/>
            <person name="Ling K.-S."/>
            <person name="Fei Z."/>
        </authorList>
    </citation>
    <scope>NUCLEOTIDE SEQUENCE [LARGE SCALE GENOMIC DNA]</scope>
    <source>
        <strain evidence="6 7">MEAM1</strain>
    </source>
</reference>
<sequence>MMFFSSTFFVLLLFAILGLISKNMTLSISVVCLFFLSFIYPNLIFPWVEKYALKAGILILTIAVLAPIASGKINARDIFNSFTHWQSILGILIGVFVSWLGGRGVSLMSDQPSVVTGLLVGTILGVAFFKGVPVGPLIAAGLLSLALGKF</sequence>
<dbReference type="Pfam" id="PF04284">
    <property type="entry name" value="DUF441"/>
    <property type="match status" value="1"/>
</dbReference>
<dbReference type="RefSeq" id="WP_046493328.1">
    <property type="nucleotide sequence ID" value="NZ_CP016303.1"/>
</dbReference>
<protein>
    <recommendedName>
        <fullName evidence="5">UPF0756 membrane protein BA171_04840</fullName>
    </recommendedName>
</protein>
<reference evidence="7" key="1">
    <citation type="submission" date="2016-06" db="EMBL/GenBank/DDBJ databases">
        <authorList>
            <person name="Chen W."/>
            <person name="Hasegawa D.K."/>
        </authorList>
    </citation>
    <scope>NUCLEOTIDE SEQUENCE [LARGE SCALE GENOMIC DNA]</scope>
    <source>
        <strain evidence="7">MEAM1</strain>
    </source>
</reference>
<keyword evidence="2 5" id="KW-0812">Transmembrane</keyword>
<proteinExistence type="inferred from homology"/>
<evidence type="ECO:0000313" key="7">
    <source>
        <dbReference type="Proteomes" id="UP000216438"/>
    </source>
</evidence>
<keyword evidence="4 5" id="KW-0472">Membrane</keyword>
<comment type="similarity">
    <text evidence="5">Belongs to the UPF0756 family.</text>
</comment>
<comment type="subcellular location">
    <subcellularLocation>
        <location evidence="5">Cell membrane</location>
        <topology evidence="5">Multi-pass membrane protein</topology>
    </subcellularLocation>
</comment>
<keyword evidence="3 5" id="KW-1133">Transmembrane helix</keyword>
<dbReference type="AlphaFoldDB" id="A0A249DXY0"/>
<evidence type="ECO:0000256" key="5">
    <source>
        <dbReference type="HAMAP-Rule" id="MF_01874"/>
    </source>
</evidence>
<evidence type="ECO:0000256" key="3">
    <source>
        <dbReference type="ARBA" id="ARBA00022989"/>
    </source>
</evidence>
<dbReference type="Proteomes" id="UP000216438">
    <property type="component" value="Chromosome"/>
</dbReference>
<dbReference type="HAMAP" id="MF_01874">
    <property type="entry name" value="UPF0756"/>
    <property type="match status" value="1"/>
</dbReference>
<feature type="transmembrane region" description="Helical" evidence="5">
    <location>
        <begin position="114"/>
        <end position="147"/>
    </location>
</feature>
<dbReference type="OrthoDB" id="80306at2"/>
<gene>
    <name evidence="6" type="ORF">BA171_04840</name>
</gene>
<dbReference type="GO" id="GO:0005886">
    <property type="term" value="C:plasma membrane"/>
    <property type="evidence" value="ECO:0007669"/>
    <property type="project" value="UniProtKB-SubCell"/>
</dbReference>
<feature type="transmembrane region" description="Helical" evidence="5">
    <location>
        <begin position="52"/>
        <end position="70"/>
    </location>
</feature>
<dbReference type="EMBL" id="CP016303">
    <property type="protein sequence ID" value="ASX26403.1"/>
    <property type="molecule type" value="Genomic_DNA"/>
</dbReference>
<feature type="transmembrane region" description="Helical" evidence="5">
    <location>
        <begin position="82"/>
        <end position="102"/>
    </location>
</feature>
<feature type="transmembrane region" description="Helical" evidence="5">
    <location>
        <begin position="28"/>
        <end position="45"/>
    </location>
</feature>
<evidence type="ECO:0000256" key="1">
    <source>
        <dbReference type="ARBA" id="ARBA00022475"/>
    </source>
</evidence>
<evidence type="ECO:0000313" key="6">
    <source>
        <dbReference type="EMBL" id="ASX26403.1"/>
    </source>
</evidence>
<organism evidence="6 7">
    <name type="scientific">Candidatus Hamiltonella defensa</name>
    <name type="common">Bemisia tabaci</name>
    <dbReference type="NCBI Taxonomy" id="672795"/>
    <lineage>
        <taxon>Bacteria</taxon>
        <taxon>Pseudomonadati</taxon>
        <taxon>Pseudomonadota</taxon>
        <taxon>Gammaproteobacteria</taxon>
        <taxon>Enterobacterales</taxon>
        <taxon>Enterobacteriaceae</taxon>
        <taxon>aphid secondary symbionts</taxon>
        <taxon>Candidatus Williamhamiltonella</taxon>
    </lineage>
</organism>
<dbReference type="PANTHER" id="PTHR38452:SF1">
    <property type="entry name" value="UPF0756 MEMBRANE PROTEIN YEAL"/>
    <property type="match status" value="1"/>
</dbReference>
<dbReference type="PANTHER" id="PTHR38452">
    <property type="entry name" value="UPF0756 MEMBRANE PROTEIN YEAL"/>
    <property type="match status" value="1"/>
</dbReference>
<evidence type="ECO:0000256" key="4">
    <source>
        <dbReference type="ARBA" id="ARBA00023136"/>
    </source>
</evidence>
<evidence type="ECO:0000256" key="2">
    <source>
        <dbReference type="ARBA" id="ARBA00022692"/>
    </source>
</evidence>
<keyword evidence="1 5" id="KW-1003">Cell membrane</keyword>
<dbReference type="InterPro" id="IPR007382">
    <property type="entry name" value="UPF0756_TM"/>
</dbReference>
<accession>A0A249DXY0</accession>